<dbReference type="InterPro" id="IPR050768">
    <property type="entry name" value="UPF0353/GerABKA_families"/>
</dbReference>
<dbReference type="InterPro" id="IPR004995">
    <property type="entry name" value="Spore_Ger"/>
</dbReference>
<evidence type="ECO:0000256" key="2">
    <source>
        <dbReference type="ARBA" id="ARBA00023136"/>
    </source>
</evidence>
<keyword evidence="2 3" id="KW-0472">Membrane</keyword>
<evidence type="ECO:0000313" key="5">
    <source>
        <dbReference type="Proteomes" id="UP000256977"/>
    </source>
</evidence>
<dbReference type="AlphaFoldDB" id="A0A3D9KT59"/>
<dbReference type="PANTHER" id="PTHR22550">
    <property type="entry name" value="SPORE GERMINATION PROTEIN"/>
    <property type="match status" value="1"/>
</dbReference>
<feature type="transmembrane region" description="Helical" evidence="3">
    <location>
        <begin position="388"/>
        <end position="407"/>
    </location>
</feature>
<feature type="transmembrane region" description="Helical" evidence="3">
    <location>
        <begin position="419"/>
        <end position="444"/>
    </location>
</feature>
<keyword evidence="3" id="KW-1133">Transmembrane helix</keyword>
<evidence type="ECO:0000256" key="1">
    <source>
        <dbReference type="ARBA" id="ARBA00005278"/>
    </source>
</evidence>
<name>A0A3D9KT59_9BACL</name>
<dbReference type="Proteomes" id="UP000256977">
    <property type="component" value="Unassembled WGS sequence"/>
</dbReference>
<keyword evidence="3" id="KW-0812">Transmembrane</keyword>
<keyword evidence="5" id="KW-1185">Reference proteome</keyword>
<sequence>MKTTGETPYKALDRKLSEGKWDEDLLRKFLFVYADVVFPPIPQPELADKLIAFYCEGMADRTQLNLYFNALCRYRVSIEQKSDNIPDPSVRIPMIAVKTSSEEMMNELFSGNLILYSYGATDFWVVQICDIPQRPVEESNTEISIKGPKDAFTENLYTNISLIRKRLQTSLLYSEIFVVGSLSKTRVALLYFQHKANPDIIEQARERLSTIETESVVSSGQLEQWLSDRTFSVFPLIDYIGRPDFIVETLLRGRFAIVVDGSPMVLIGPANFLELLKTPEDIHFPYYYVILQRLLRIIGLSISIMLPGFWLALATVNLDQLPFNLLATVVVSRGGVPMPTILESILLLFLFELLREAGIRLPKAVGQTIGIVGGIIIGDALIRAGLASPTLLVVIAISAVATFTLVNQSLSGSVSLLRFFMMLASAALGIYGFMLALLAILIYLCRLSSFGIDYLEPIVSLKVRDWLSALFVNPFRRRRNSAQVVNRRKGGGS</sequence>
<comment type="similarity">
    <text evidence="1">Belongs to the GerABKA family.</text>
</comment>
<dbReference type="RefSeq" id="WP_116058647.1">
    <property type="nucleotide sequence ID" value="NZ_QRDZ01000001.1"/>
</dbReference>
<organism evidence="4 5">
    <name type="scientific">Cohnella phaseoli</name>
    <dbReference type="NCBI Taxonomy" id="456490"/>
    <lineage>
        <taxon>Bacteria</taxon>
        <taxon>Bacillati</taxon>
        <taxon>Bacillota</taxon>
        <taxon>Bacilli</taxon>
        <taxon>Bacillales</taxon>
        <taxon>Paenibacillaceae</taxon>
        <taxon>Cohnella</taxon>
    </lineage>
</organism>
<dbReference type="PANTHER" id="PTHR22550:SF5">
    <property type="entry name" value="LEUCINE ZIPPER PROTEIN 4"/>
    <property type="match status" value="1"/>
</dbReference>
<reference evidence="4 5" key="1">
    <citation type="submission" date="2018-07" db="EMBL/GenBank/DDBJ databases">
        <title>Genomic Encyclopedia of Type Strains, Phase III (KMG-III): the genomes of soil and plant-associated and newly described type strains.</title>
        <authorList>
            <person name="Whitman W."/>
        </authorList>
    </citation>
    <scope>NUCLEOTIDE SEQUENCE [LARGE SCALE GENOMIC DNA]</scope>
    <source>
        <strain evidence="4 5">CECT 7287</strain>
    </source>
</reference>
<dbReference type="GO" id="GO:0009847">
    <property type="term" value="P:spore germination"/>
    <property type="evidence" value="ECO:0007669"/>
    <property type="project" value="InterPro"/>
</dbReference>
<evidence type="ECO:0000256" key="3">
    <source>
        <dbReference type="SAM" id="Phobius"/>
    </source>
</evidence>
<feature type="transmembrane region" description="Helical" evidence="3">
    <location>
        <begin position="336"/>
        <end position="354"/>
    </location>
</feature>
<gene>
    <name evidence="4" type="ORF">DFP98_101159</name>
</gene>
<protein>
    <submittedName>
        <fullName evidence="4">GerA spore germination protein</fullName>
    </submittedName>
</protein>
<accession>A0A3D9KT59</accession>
<proteinExistence type="inferred from homology"/>
<comment type="caution">
    <text evidence="4">The sequence shown here is derived from an EMBL/GenBank/DDBJ whole genome shotgun (WGS) entry which is preliminary data.</text>
</comment>
<dbReference type="EMBL" id="QRDZ01000001">
    <property type="protein sequence ID" value="RED89188.1"/>
    <property type="molecule type" value="Genomic_DNA"/>
</dbReference>
<dbReference type="OrthoDB" id="1726708at2"/>
<evidence type="ECO:0000313" key="4">
    <source>
        <dbReference type="EMBL" id="RED89188.1"/>
    </source>
</evidence>
<feature type="transmembrane region" description="Helical" evidence="3">
    <location>
        <begin position="294"/>
        <end position="316"/>
    </location>
</feature>
<dbReference type="PIRSF" id="PIRSF005690">
    <property type="entry name" value="GerBA"/>
    <property type="match status" value="1"/>
</dbReference>
<dbReference type="GO" id="GO:0016020">
    <property type="term" value="C:membrane"/>
    <property type="evidence" value="ECO:0007669"/>
    <property type="project" value="InterPro"/>
</dbReference>
<dbReference type="Pfam" id="PF03323">
    <property type="entry name" value="GerA"/>
    <property type="match status" value="1"/>
</dbReference>